<dbReference type="GO" id="GO:0006487">
    <property type="term" value="P:protein N-linked glycosylation"/>
    <property type="evidence" value="ECO:0007669"/>
    <property type="project" value="TreeGrafter"/>
</dbReference>
<evidence type="ECO:0000256" key="1">
    <source>
        <dbReference type="ARBA" id="ARBA00001031"/>
    </source>
</evidence>
<evidence type="ECO:0000256" key="2">
    <source>
        <dbReference type="ARBA" id="ARBA00012916"/>
    </source>
</evidence>
<dbReference type="GO" id="GO:0006002">
    <property type="term" value="P:fructose 6-phosphate metabolic process"/>
    <property type="evidence" value="ECO:0007669"/>
    <property type="project" value="TreeGrafter"/>
</dbReference>
<dbReference type="InterPro" id="IPR001347">
    <property type="entry name" value="SIS_dom"/>
</dbReference>
<dbReference type="Gene3D" id="3.40.50.10490">
    <property type="entry name" value="Glucose-6-phosphate isomerase like protein, domain 1"/>
    <property type="match status" value="2"/>
</dbReference>
<dbReference type="SUPFAM" id="SSF53697">
    <property type="entry name" value="SIS domain"/>
    <property type="match status" value="1"/>
</dbReference>
<dbReference type="Proteomes" id="UP000095645">
    <property type="component" value="Unassembled WGS sequence"/>
</dbReference>
<protein>
    <recommendedName>
        <fullName evidence="3">Glutamine--fructose-6-phosphate aminotransferase [isomerizing]</fullName>
        <ecNumber evidence="2">2.6.1.16</ecNumber>
    </recommendedName>
</protein>
<proteinExistence type="predicted"/>
<evidence type="ECO:0000256" key="4">
    <source>
        <dbReference type="ARBA" id="ARBA00022737"/>
    </source>
</evidence>
<dbReference type="EMBL" id="CYZP01000029">
    <property type="protein sequence ID" value="CUO43667.1"/>
    <property type="molecule type" value="Genomic_DNA"/>
</dbReference>
<evidence type="ECO:0000313" key="6">
    <source>
        <dbReference type="EMBL" id="CUO43667.1"/>
    </source>
</evidence>
<dbReference type="Pfam" id="PF01380">
    <property type="entry name" value="SIS"/>
    <property type="match status" value="1"/>
</dbReference>
<dbReference type="InterPro" id="IPR035466">
    <property type="entry name" value="GlmS/AgaS_SIS"/>
</dbReference>
<sequence>MSKFDNAMSRQVESLPELIEQQYEDLEPKTRTVLSFQEIFNIQRIVLTGCGDSYAAAMATKHAFEMLTSIPTEVVPAIELSRFYCEKHMGIDCRNPLVISVSNSGTGARVSEAVQRAKKHGCYILGVTGNLESPLAQYADKVLKLDIPKFESAPGTRSYMVSVMALLLLAIRFGEVRGKYTMDQAMDCRKDIKNQGSLLKELLPAMEEQCKKLAEDWKDFPCYDFIGAGFDYATAWFGQAKMLEATGKFAMHINSEEWFHLNFFARDAKHMGTVVVANTTNPAMSRNKELLKYANELHRPLAVITDGSAEDFNNEPATYIKVPASKYPISMPLTHFAPVCLIASYISELIGEKYGRGCEGDWAFCDGGYCVKNSEIIVK</sequence>
<dbReference type="CDD" id="cd05008">
    <property type="entry name" value="SIS_GlmS_GlmD_1"/>
    <property type="match status" value="1"/>
</dbReference>
<dbReference type="AlphaFoldDB" id="A0A174F286"/>
<evidence type="ECO:0000259" key="5">
    <source>
        <dbReference type="PROSITE" id="PS51464"/>
    </source>
</evidence>
<accession>A0A174F286</accession>
<feature type="domain" description="SIS" evidence="5">
    <location>
        <begin position="35"/>
        <end position="179"/>
    </location>
</feature>
<evidence type="ECO:0000313" key="7">
    <source>
        <dbReference type="Proteomes" id="UP000095645"/>
    </source>
</evidence>
<dbReference type="InterPro" id="IPR046348">
    <property type="entry name" value="SIS_dom_sf"/>
</dbReference>
<keyword evidence="6" id="KW-0808">Transferase</keyword>
<dbReference type="PANTHER" id="PTHR10937:SF0">
    <property type="entry name" value="GLUTAMINE--FRUCTOSE-6-PHOSPHATE TRANSAMINASE (ISOMERIZING)"/>
    <property type="match status" value="1"/>
</dbReference>
<reference evidence="6 7" key="1">
    <citation type="submission" date="2015-09" db="EMBL/GenBank/DDBJ databases">
        <authorList>
            <consortium name="Pathogen Informatics"/>
        </authorList>
    </citation>
    <scope>NUCLEOTIDE SEQUENCE [LARGE SCALE GENOMIC DNA]</scope>
    <source>
        <strain evidence="6 7">2789STDY5834861</strain>
    </source>
</reference>
<dbReference type="PROSITE" id="PS51464">
    <property type="entry name" value="SIS"/>
    <property type="match status" value="1"/>
</dbReference>
<dbReference type="GO" id="GO:0004360">
    <property type="term" value="F:glutamine-fructose-6-phosphate transaminase (isomerizing) activity"/>
    <property type="evidence" value="ECO:0007669"/>
    <property type="project" value="UniProtKB-EC"/>
</dbReference>
<name>A0A174F286_9FIRM</name>
<dbReference type="EC" id="2.6.1.16" evidence="2"/>
<dbReference type="RefSeq" id="WP_155512387.1">
    <property type="nucleotide sequence ID" value="NZ_CYZP01000029.1"/>
</dbReference>
<comment type="catalytic activity">
    <reaction evidence="1">
        <text>D-fructose 6-phosphate + L-glutamine = D-glucosamine 6-phosphate + L-glutamate</text>
        <dbReference type="Rhea" id="RHEA:13237"/>
        <dbReference type="ChEBI" id="CHEBI:29985"/>
        <dbReference type="ChEBI" id="CHEBI:58359"/>
        <dbReference type="ChEBI" id="CHEBI:58725"/>
        <dbReference type="ChEBI" id="CHEBI:61527"/>
        <dbReference type="EC" id="2.6.1.16"/>
    </reaction>
</comment>
<organism evidence="6 7">
    <name type="scientific">Blautia obeum</name>
    <dbReference type="NCBI Taxonomy" id="40520"/>
    <lineage>
        <taxon>Bacteria</taxon>
        <taxon>Bacillati</taxon>
        <taxon>Bacillota</taxon>
        <taxon>Clostridia</taxon>
        <taxon>Lachnospirales</taxon>
        <taxon>Lachnospiraceae</taxon>
        <taxon>Blautia</taxon>
    </lineage>
</organism>
<dbReference type="GO" id="GO:0097367">
    <property type="term" value="F:carbohydrate derivative binding"/>
    <property type="evidence" value="ECO:0007669"/>
    <property type="project" value="InterPro"/>
</dbReference>
<dbReference type="GO" id="GO:0006047">
    <property type="term" value="P:UDP-N-acetylglucosamine metabolic process"/>
    <property type="evidence" value="ECO:0007669"/>
    <property type="project" value="TreeGrafter"/>
</dbReference>
<gene>
    <name evidence="6" type="primary">glmS_2</name>
    <name evidence="6" type="ORF">ERS852476_02864</name>
</gene>
<keyword evidence="4" id="KW-0677">Repeat</keyword>
<dbReference type="PANTHER" id="PTHR10937">
    <property type="entry name" value="GLUCOSAMINE--FRUCTOSE-6-PHOSPHATE AMINOTRANSFERASE, ISOMERIZING"/>
    <property type="match status" value="1"/>
</dbReference>
<evidence type="ECO:0000256" key="3">
    <source>
        <dbReference type="ARBA" id="ARBA00016090"/>
    </source>
</evidence>
<keyword evidence="6" id="KW-0032">Aminotransferase</keyword>